<accession>A0A834IIJ1</accession>
<evidence type="ECO:0000313" key="2">
    <source>
        <dbReference type="EMBL" id="KAF7278498.1"/>
    </source>
</evidence>
<comment type="caution">
    <text evidence="2">The sequence shown here is derived from an EMBL/GenBank/DDBJ whole genome shotgun (WGS) entry which is preliminary data.</text>
</comment>
<proteinExistence type="predicted"/>
<name>A0A834IIJ1_RHYFE</name>
<organism evidence="2 3">
    <name type="scientific">Rhynchophorus ferrugineus</name>
    <name type="common">Red palm weevil</name>
    <name type="synonym">Curculio ferrugineus</name>
    <dbReference type="NCBI Taxonomy" id="354439"/>
    <lineage>
        <taxon>Eukaryota</taxon>
        <taxon>Metazoa</taxon>
        <taxon>Ecdysozoa</taxon>
        <taxon>Arthropoda</taxon>
        <taxon>Hexapoda</taxon>
        <taxon>Insecta</taxon>
        <taxon>Pterygota</taxon>
        <taxon>Neoptera</taxon>
        <taxon>Endopterygota</taxon>
        <taxon>Coleoptera</taxon>
        <taxon>Polyphaga</taxon>
        <taxon>Cucujiformia</taxon>
        <taxon>Curculionidae</taxon>
        <taxon>Dryophthorinae</taxon>
        <taxon>Rhynchophorus</taxon>
    </lineage>
</organism>
<feature type="compositionally biased region" description="Pro residues" evidence="1">
    <location>
        <begin position="260"/>
        <end position="270"/>
    </location>
</feature>
<gene>
    <name evidence="2" type="ORF">GWI33_008399</name>
</gene>
<protein>
    <submittedName>
        <fullName evidence="2">Uncharacterized protein</fullName>
    </submittedName>
</protein>
<evidence type="ECO:0000313" key="3">
    <source>
        <dbReference type="Proteomes" id="UP000625711"/>
    </source>
</evidence>
<dbReference type="Proteomes" id="UP000625711">
    <property type="component" value="Unassembled WGS sequence"/>
</dbReference>
<evidence type="ECO:0000256" key="1">
    <source>
        <dbReference type="SAM" id="MobiDB-lite"/>
    </source>
</evidence>
<dbReference type="EMBL" id="JAACXV010000399">
    <property type="protein sequence ID" value="KAF7278498.1"/>
    <property type="molecule type" value="Genomic_DNA"/>
</dbReference>
<feature type="region of interest" description="Disordered" evidence="1">
    <location>
        <begin position="234"/>
        <end position="290"/>
    </location>
</feature>
<feature type="compositionally biased region" description="Basic and acidic residues" evidence="1">
    <location>
        <begin position="101"/>
        <end position="123"/>
    </location>
</feature>
<reference evidence="2" key="1">
    <citation type="submission" date="2020-08" db="EMBL/GenBank/DDBJ databases">
        <title>Genome sequencing and assembly of the red palm weevil Rhynchophorus ferrugineus.</title>
        <authorList>
            <person name="Dias G.B."/>
            <person name="Bergman C.M."/>
            <person name="Manee M."/>
        </authorList>
    </citation>
    <scope>NUCLEOTIDE SEQUENCE</scope>
    <source>
        <strain evidence="2">AA-2017</strain>
        <tissue evidence="2">Whole larva</tissue>
    </source>
</reference>
<keyword evidence="3" id="KW-1185">Reference proteome</keyword>
<sequence length="302" mass="33518">MGGTGAVMVSAIGSKVTQSLNEGVEGGPLVEKGREEEDVFGRMFIYLKDEQRRCGGNWRARKKTRVETFGTADAVCVNRITTALKRRATRGKATTIATRSTRREPSTSEPTEKSRTTRKESRSRVGGARSRHVTALRLGETDGRARGPSIEPPARRGGGQKKHRPDTQRSRAAFLRWWWKTRLGRGVPEVCARQKCDVVWSRTPSSVAVVVVVDSAFFPPGRCAQFVVARKESADNASREVAPAKRGPPPPHHPRRPSYDPRPPTPPLRVLPPRGWSRDPSAKIRGRTVKESRCYRISPAEL</sequence>
<feature type="compositionally biased region" description="Basic and acidic residues" evidence="1">
    <location>
        <begin position="276"/>
        <end position="290"/>
    </location>
</feature>
<feature type="region of interest" description="Disordered" evidence="1">
    <location>
        <begin position="86"/>
        <end position="169"/>
    </location>
</feature>
<dbReference type="AlphaFoldDB" id="A0A834IIJ1"/>